<name>A0A520X762_9DELT</name>
<organism evidence="11 12">
    <name type="scientific">Candidatus Acidulodesulfobacterium acidiphilum</name>
    <dbReference type="NCBI Taxonomy" id="2597224"/>
    <lineage>
        <taxon>Bacteria</taxon>
        <taxon>Deltaproteobacteria</taxon>
        <taxon>Candidatus Acidulodesulfobacterales</taxon>
        <taxon>Candidatus Acidulodesulfobacterium</taxon>
    </lineage>
</organism>
<evidence type="ECO:0000313" key="12">
    <source>
        <dbReference type="Proteomes" id="UP000322454"/>
    </source>
</evidence>
<keyword evidence="8" id="KW-0067">ATP-binding</keyword>
<dbReference type="EMBL" id="SHMQ01000046">
    <property type="protein sequence ID" value="RZV37040.1"/>
    <property type="molecule type" value="Genomic_DNA"/>
</dbReference>
<dbReference type="NCBIfam" id="TIGR00150">
    <property type="entry name" value="T6A_YjeE"/>
    <property type="match status" value="1"/>
</dbReference>
<accession>A0A520X762</accession>
<keyword evidence="7" id="KW-0547">Nucleotide-binding</keyword>
<sequence length="153" mass="17203">MGNIQSFESNSPEDTESIAAEFAKKLKPFDFIALNGRLGAGKTKFTSGIIRLLCENGDVTAVSPTYSIMNKYSCGGGIVNHFDFYRLKSVYDLETCGFFDSLGGKNLTIAEWTDTVKIDYTKYIAGNYYSVNIKMDPDKKNKEKRYIEIEKIL</sequence>
<evidence type="ECO:0000256" key="5">
    <source>
        <dbReference type="ARBA" id="ARBA00022694"/>
    </source>
</evidence>
<evidence type="ECO:0000256" key="3">
    <source>
        <dbReference type="ARBA" id="ARBA00019010"/>
    </source>
</evidence>
<comment type="caution">
    <text evidence="11">The sequence shown here is derived from an EMBL/GenBank/DDBJ whole genome shotgun (WGS) entry which is preliminary data.</text>
</comment>
<evidence type="ECO:0000256" key="8">
    <source>
        <dbReference type="ARBA" id="ARBA00022840"/>
    </source>
</evidence>
<evidence type="ECO:0000313" key="11">
    <source>
        <dbReference type="EMBL" id="RZV37040.1"/>
    </source>
</evidence>
<dbReference type="InterPro" id="IPR027417">
    <property type="entry name" value="P-loop_NTPase"/>
</dbReference>
<dbReference type="GO" id="GO:0046872">
    <property type="term" value="F:metal ion binding"/>
    <property type="evidence" value="ECO:0007669"/>
    <property type="project" value="UniProtKB-KW"/>
</dbReference>
<evidence type="ECO:0000256" key="7">
    <source>
        <dbReference type="ARBA" id="ARBA00022741"/>
    </source>
</evidence>
<evidence type="ECO:0000256" key="10">
    <source>
        <dbReference type="ARBA" id="ARBA00032441"/>
    </source>
</evidence>
<evidence type="ECO:0000256" key="2">
    <source>
        <dbReference type="ARBA" id="ARBA00007599"/>
    </source>
</evidence>
<keyword evidence="5" id="KW-0819">tRNA processing</keyword>
<evidence type="ECO:0000256" key="6">
    <source>
        <dbReference type="ARBA" id="ARBA00022723"/>
    </source>
</evidence>
<protein>
    <recommendedName>
        <fullName evidence="3">tRNA threonylcarbamoyladenosine biosynthesis protein TsaE</fullName>
    </recommendedName>
    <alternativeName>
        <fullName evidence="10">t(6)A37 threonylcarbamoyladenosine biosynthesis protein TsaE</fullName>
    </alternativeName>
</protein>
<gene>
    <name evidence="11" type="primary">tsaE</name>
    <name evidence="11" type="ORF">EVJ48_09635</name>
</gene>
<keyword evidence="9" id="KW-0460">Magnesium</keyword>
<evidence type="ECO:0000256" key="9">
    <source>
        <dbReference type="ARBA" id="ARBA00022842"/>
    </source>
</evidence>
<dbReference type="PANTHER" id="PTHR33540">
    <property type="entry name" value="TRNA THREONYLCARBAMOYLADENOSINE BIOSYNTHESIS PROTEIN TSAE"/>
    <property type="match status" value="1"/>
</dbReference>
<dbReference type="GO" id="GO:0002949">
    <property type="term" value="P:tRNA threonylcarbamoyladenosine modification"/>
    <property type="evidence" value="ECO:0007669"/>
    <property type="project" value="InterPro"/>
</dbReference>
<dbReference type="Gene3D" id="3.40.50.300">
    <property type="entry name" value="P-loop containing nucleotide triphosphate hydrolases"/>
    <property type="match status" value="1"/>
</dbReference>
<keyword evidence="6" id="KW-0479">Metal-binding</keyword>
<dbReference type="Proteomes" id="UP000322454">
    <property type="component" value="Unassembled WGS sequence"/>
</dbReference>
<dbReference type="GO" id="GO:0005737">
    <property type="term" value="C:cytoplasm"/>
    <property type="evidence" value="ECO:0007669"/>
    <property type="project" value="UniProtKB-SubCell"/>
</dbReference>
<evidence type="ECO:0000256" key="4">
    <source>
        <dbReference type="ARBA" id="ARBA00022490"/>
    </source>
</evidence>
<dbReference type="InterPro" id="IPR003442">
    <property type="entry name" value="T6A_TsaE"/>
</dbReference>
<dbReference type="SUPFAM" id="SSF52540">
    <property type="entry name" value="P-loop containing nucleoside triphosphate hydrolases"/>
    <property type="match status" value="1"/>
</dbReference>
<reference evidence="11 12" key="1">
    <citation type="submission" date="2019-01" db="EMBL/GenBank/DDBJ databases">
        <title>Insights into ecological role of a new deltaproteobacterial order Candidatus Sinidesulfobacterales (Sva0485) by metagenomics and metatranscriptomics.</title>
        <authorList>
            <person name="Tan S."/>
            <person name="Liu J."/>
            <person name="Fang Y."/>
            <person name="Hedlund B."/>
            <person name="Lian Z.-H."/>
            <person name="Huang L.-Y."/>
            <person name="Li J.-T."/>
            <person name="Huang L.-N."/>
            <person name="Li W.-J."/>
            <person name="Jiang H.-C."/>
            <person name="Dong H.-L."/>
            <person name="Shu W.-S."/>
        </authorList>
    </citation>
    <scope>NUCLEOTIDE SEQUENCE [LARGE SCALE GENOMIC DNA]</scope>
    <source>
        <strain evidence="11">AP4</strain>
    </source>
</reference>
<dbReference type="Pfam" id="PF02367">
    <property type="entry name" value="TsaE"/>
    <property type="match status" value="1"/>
</dbReference>
<proteinExistence type="inferred from homology"/>
<evidence type="ECO:0000256" key="1">
    <source>
        <dbReference type="ARBA" id="ARBA00004496"/>
    </source>
</evidence>
<dbReference type="PANTHER" id="PTHR33540:SF2">
    <property type="entry name" value="TRNA THREONYLCARBAMOYLADENOSINE BIOSYNTHESIS PROTEIN TSAE"/>
    <property type="match status" value="1"/>
</dbReference>
<comment type="subcellular location">
    <subcellularLocation>
        <location evidence="1">Cytoplasm</location>
    </subcellularLocation>
</comment>
<dbReference type="GO" id="GO:0005524">
    <property type="term" value="F:ATP binding"/>
    <property type="evidence" value="ECO:0007669"/>
    <property type="project" value="UniProtKB-KW"/>
</dbReference>
<comment type="similarity">
    <text evidence="2">Belongs to the TsaE family.</text>
</comment>
<keyword evidence="4" id="KW-0963">Cytoplasm</keyword>
<dbReference type="AlphaFoldDB" id="A0A520X762"/>